<reference evidence="3 4" key="1">
    <citation type="submission" date="2018-08" db="EMBL/GenBank/DDBJ databases">
        <authorList>
            <person name="Laetsch R D."/>
            <person name="Stevens L."/>
            <person name="Kumar S."/>
            <person name="Blaxter L. M."/>
        </authorList>
    </citation>
    <scope>NUCLEOTIDE SEQUENCE [LARGE SCALE GENOMIC DNA]</scope>
</reference>
<organism evidence="3 4">
    <name type="scientific">Litomosoides sigmodontis</name>
    <name type="common">Filarial nematode worm</name>
    <dbReference type="NCBI Taxonomy" id="42156"/>
    <lineage>
        <taxon>Eukaryota</taxon>
        <taxon>Metazoa</taxon>
        <taxon>Ecdysozoa</taxon>
        <taxon>Nematoda</taxon>
        <taxon>Chromadorea</taxon>
        <taxon>Rhabditida</taxon>
        <taxon>Spirurina</taxon>
        <taxon>Spiruromorpha</taxon>
        <taxon>Filarioidea</taxon>
        <taxon>Onchocercidae</taxon>
        <taxon>Litomosoides</taxon>
    </lineage>
</organism>
<dbReference type="Proteomes" id="UP000277928">
    <property type="component" value="Unassembled WGS sequence"/>
</dbReference>
<name>A0A3P6T3M3_LITSI</name>
<dbReference type="OMA" id="DRCVISS"/>
<sequence>MNGDNNDRCVISSSTSTSSKDDQQQQQSQKPLLQSVQNQATEDKNKRSINEIATSSPPSTVAGEDVAVVRMRNRPLSQTQQQTAINGTISGVNGNSKNSSLAVLQHGLEVLNEITTEDDGNEEIRKLDSQLDHLNHYMDKVEERIKTHNEKLMDTLKHQREEREKRRRSFHEGIVVCRVRWYFCFQLKTDENRGTALIHLFSCDLLISEIQNSLIRFLLFERIALNQQEDDDFQRQIATLLSRVDISKNRASMYDIISQMEIPKSNGQ</sequence>
<feature type="region of interest" description="Disordered" evidence="2">
    <location>
        <begin position="1"/>
        <end position="63"/>
    </location>
</feature>
<feature type="compositionally biased region" description="Low complexity" evidence="2">
    <location>
        <begin position="12"/>
        <end position="37"/>
    </location>
</feature>
<keyword evidence="4" id="KW-1185">Reference proteome</keyword>
<dbReference type="EMBL" id="UYRX01000460">
    <property type="protein sequence ID" value="VDK82532.1"/>
    <property type="molecule type" value="Genomic_DNA"/>
</dbReference>
<accession>A0A3P6T3M3</accession>
<evidence type="ECO:0000256" key="1">
    <source>
        <dbReference type="SAM" id="Coils"/>
    </source>
</evidence>
<evidence type="ECO:0000313" key="3">
    <source>
        <dbReference type="EMBL" id="VDK82532.1"/>
    </source>
</evidence>
<dbReference type="OrthoDB" id="5868102at2759"/>
<evidence type="ECO:0000256" key="2">
    <source>
        <dbReference type="SAM" id="MobiDB-lite"/>
    </source>
</evidence>
<dbReference type="Pfam" id="PF03670">
    <property type="entry name" value="UPF0184"/>
    <property type="match status" value="1"/>
</dbReference>
<protein>
    <submittedName>
        <fullName evidence="3">Uncharacterized protein</fullName>
    </submittedName>
</protein>
<evidence type="ECO:0000313" key="4">
    <source>
        <dbReference type="Proteomes" id="UP000277928"/>
    </source>
</evidence>
<keyword evidence="1" id="KW-0175">Coiled coil</keyword>
<feature type="coiled-coil region" evidence="1">
    <location>
        <begin position="124"/>
        <end position="158"/>
    </location>
</feature>
<dbReference type="AlphaFoldDB" id="A0A3P6T3M3"/>
<proteinExistence type="predicted"/>
<gene>
    <name evidence="3" type="ORF">NLS_LOCUS5801</name>
</gene>